<dbReference type="Proteomes" id="UP000008810">
    <property type="component" value="Chromosome 1"/>
</dbReference>
<evidence type="ECO:0000313" key="1">
    <source>
        <dbReference type="EMBL" id="PNT74917.1"/>
    </source>
</evidence>
<protein>
    <submittedName>
        <fullName evidence="1 2">Uncharacterized protein</fullName>
    </submittedName>
</protein>
<reference evidence="1 2" key="1">
    <citation type="journal article" date="2010" name="Nature">
        <title>Genome sequencing and analysis of the model grass Brachypodium distachyon.</title>
        <authorList>
            <consortium name="International Brachypodium Initiative"/>
        </authorList>
    </citation>
    <scope>NUCLEOTIDE SEQUENCE [LARGE SCALE GENOMIC DNA]</scope>
    <source>
        <strain evidence="1 2">Bd21</strain>
    </source>
</reference>
<keyword evidence="3" id="KW-1185">Reference proteome</keyword>
<dbReference type="EnsemblPlants" id="PNT74917">
    <property type="protein sequence ID" value="PNT74917"/>
    <property type="gene ID" value="BRADI_1g24406v3"/>
</dbReference>
<accession>A0A2K2DKW0</accession>
<proteinExistence type="predicted"/>
<reference evidence="2" key="3">
    <citation type="submission" date="2018-08" db="UniProtKB">
        <authorList>
            <consortium name="EnsemblPlants"/>
        </authorList>
    </citation>
    <scope>IDENTIFICATION</scope>
    <source>
        <strain evidence="2">cv. Bd21</strain>
    </source>
</reference>
<name>A0A2K2DKW0_BRADI</name>
<evidence type="ECO:0000313" key="3">
    <source>
        <dbReference type="Proteomes" id="UP000008810"/>
    </source>
</evidence>
<reference evidence="1" key="2">
    <citation type="submission" date="2017-06" db="EMBL/GenBank/DDBJ databases">
        <title>WGS assembly of Brachypodium distachyon.</title>
        <authorList>
            <consortium name="The International Brachypodium Initiative"/>
            <person name="Lucas S."/>
            <person name="Harmon-Smith M."/>
            <person name="Lail K."/>
            <person name="Tice H."/>
            <person name="Grimwood J."/>
            <person name="Bruce D."/>
            <person name="Barry K."/>
            <person name="Shu S."/>
            <person name="Lindquist E."/>
            <person name="Wang M."/>
            <person name="Pitluck S."/>
            <person name="Vogel J.P."/>
            <person name="Garvin D.F."/>
            <person name="Mockler T.C."/>
            <person name="Schmutz J."/>
            <person name="Rokhsar D."/>
            <person name="Bevan M.W."/>
        </authorList>
    </citation>
    <scope>NUCLEOTIDE SEQUENCE</scope>
    <source>
        <strain evidence="1">Bd21</strain>
    </source>
</reference>
<evidence type="ECO:0000313" key="2">
    <source>
        <dbReference type="EnsemblPlants" id="PNT74917"/>
    </source>
</evidence>
<dbReference type="AlphaFoldDB" id="A0A2K2DKW0"/>
<gene>
    <name evidence="1" type="ORF">BRADI_1g24406v3</name>
</gene>
<sequence>MRCVQFVAWSHGAAPRACVIGRVQGEKQGFFFPLQVNNGPAGRGCDRPRSSGKCMRGAVESVTVRWGLGGGGPSIRKESY</sequence>
<dbReference type="Gramene" id="PNT74917">
    <property type="protein sequence ID" value="PNT74917"/>
    <property type="gene ID" value="BRADI_1g24406v3"/>
</dbReference>
<organism evidence="1">
    <name type="scientific">Brachypodium distachyon</name>
    <name type="common">Purple false brome</name>
    <name type="synonym">Trachynia distachya</name>
    <dbReference type="NCBI Taxonomy" id="15368"/>
    <lineage>
        <taxon>Eukaryota</taxon>
        <taxon>Viridiplantae</taxon>
        <taxon>Streptophyta</taxon>
        <taxon>Embryophyta</taxon>
        <taxon>Tracheophyta</taxon>
        <taxon>Spermatophyta</taxon>
        <taxon>Magnoliopsida</taxon>
        <taxon>Liliopsida</taxon>
        <taxon>Poales</taxon>
        <taxon>Poaceae</taxon>
        <taxon>BOP clade</taxon>
        <taxon>Pooideae</taxon>
        <taxon>Stipodae</taxon>
        <taxon>Brachypodieae</taxon>
        <taxon>Brachypodium</taxon>
    </lineage>
</organism>
<dbReference type="EMBL" id="CM000880">
    <property type="protein sequence ID" value="PNT74917.1"/>
    <property type="molecule type" value="Genomic_DNA"/>
</dbReference>
<dbReference type="InParanoid" id="A0A2K2DKW0"/>